<name>A0ABV5MA73_9ACTN</name>
<dbReference type="GO" id="GO:0016746">
    <property type="term" value="F:acyltransferase activity"/>
    <property type="evidence" value="ECO:0007669"/>
    <property type="project" value="UniProtKB-KW"/>
</dbReference>
<accession>A0ABV5MA73</accession>
<dbReference type="RefSeq" id="WP_223093164.1">
    <property type="nucleotide sequence ID" value="NZ_CP061913.1"/>
</dbReference>
<dbReference type="PROSITE" id="PS51186">
    <property type="entry name" value="GNAT"/>
    <property type="match status" value="1"/>
</dbReference>
<dbReference type="CDD" id="cd04301">
    <property type="entry name" value="NAT_SF"/>
    <property type="match status" value="1"/>
</dbReference>
<proteinExistence type="predicted"/>
<dbReference type="SUPFAM" id="SSF55729">
    <property type="entry name" value="Acyl-CoA N-acyltransferases (Nat)"/>
    <property type="match status" value="1"/>
</dbReference>
<dbReference type="InterPro" id="IPR000182">
    <property type="entry name" value="GNAT_dom"/>
</dbReference>
<comment type="caution">
    <text evidence="2">The sequence shown here is derived from an EMBL/GenBank/DDBJ whole genome shotgun (WGS) entry which is preliminary data.</text>
</comment>
<dbReference type="Pfam" id="PF13527">
    <property type="entry name" value="Acetyltransf_9"/>
    <property type="match status" value="1"/>
</dbReference>
<sequence length="206" mass="21827">MEIRDATPADALSAEEVVAAAFGEPADGRVVQMMRALRAGGAARASLVAVVDGELVGHVGLSRAWVDARRELVEVLVLSPLSVRPDRQRQGVGTALVKAALATAEATDAPAVFLEGSPDYYGRRGFGYASPLGFEPPSTRVPIPGFQVVLLPSHQPWMVGRLIYPEAFWTTDTVGLRDPELEQVEAQIAAWRAAHGAQEAAAGPAH</sequence>
<keyword evidence="2" id="KW-0808">Transferase</keyword>
<gene>
    <name evidence="2" type="ORF">ACFFTR_22005</name>
</gene>
<protein>
    <submittedName>
        <fullName evidence="2">GNAT family N-acetyltransferase</fullName>
        <ecNumber evidence="2">2.3.-.-</ecNumber>
    </submittedName>
</protein>
<organism evidence="2 3">
    <name type="scientific">Dactylosporangium vinaceum</name>
    <dbReference type="NCBI Taxonomy" id="53362"/>
    <lineage>
        <taxon>Bacteria</taxon>
        <taxon>Bacillati</taxon>
        <taxon>Actinomycetota</taxon>
        <taxon>Actinomycetes</taxon>
        <taxon>Micromonosporales</taxon>
        <taxon>Micromonosporaceae</taxon>
        <taxon>Dactylosporangium</taxon>
    </lineage>
</organism>
<evidence type="ECO:0000259" key="1">
    <source>
        <dbReference type="PROSITE" id="PS51186"/>
    </source>
</evidence>
<keyword evidence="3" id="KW-1185">Reference proteome</keyword>
<dbReference type="Gene3D" id="3.40.630.30">
    <property type="match status" value="1"/>
</dbReference>
<evidence type="ECO:0000313" key="3">
    <source>
        <dbReference type="Proteomes" id="UP001589608"/>
    </source>
</evidence>
<reference evidence="2 3" key="1">
    <citation type="submission" date="2024-09" db="EMBL/GenBank/DDBJ databases">
        <authorList>
            <person name="Sun Q."/>
            <person name="Mori K."/>
        </authorList>
    </citation>
    <scope>NUCLEOTIDE SEQUENCE [LARGE SCALE GENOMIC DNA]</scope>
    <source>
        <strain evidence="2 3">JCM 3307</strain>
    </source>
</reference>
<evidence type="ECO:0000313" key="2">
    <source>
        <dbReference type="EMBL" id="MFB9445763.1"/>
    </source>
</evidence>
<feature type="domain" description="N-acetyltransferase" evidence="1">
    <location>
        <begin position="1"/>
        <end position="155"/>
    </location>
</feature>
<dbReference type="InterPro" id="IPR016181">
    <property type="entry name" value="Acyl_CoA_acyltransferase"/>
</dbReference>
<dbReference type="EMBL" id="JBHMCA010000043">
    <property type="protein sequence ID" value="MFB9445763.1"/>
    <property type="molecule type" value="Genomic_DNA"/>
</dbReference>
<keyword evidence="2" id="KW-0012">Acyltransferase</keyword>
<dbReference type="Proteomes" id="UP001589608">
    <property type="component" value="Unassembled WGS sequence"/>
</dbReference>
<dbReference type="EC" id="2.3.-.-" evidence="2"/>